<feature type="domain" description="Glycosyl hydrolase family 13 catalytic" evidence="2">
    <location>
        <begin position="29"/>
        <end position="462"/>
    </location>
</feature>
<accession>A0ABN3EUQ2</accession>
<comment type="similarity">
    <text evidence="1">Belongs to the glycosyl hydrolase 13 family.</text>
</comment>
<proteinExistence type="inferred from homology"/>
<evidence type="ECO:0000259" key="2">
    <source>
        <dbReference type="SMART" id="SM00642"/>
    </source>
</evidence>
<reference evidence="3 4" key="1">
    <citation type="journal article" date="2019" name="Int. J. Syst. Evol. Microbiol.">
        <title>The Global Catalogue of Microorganisms (GCM) 10K type strain sequencing project: providing services to taxonomists for standard genome sequencing and annotation.</title>
        <authorList>
            <consortium name="The Broad Institute Genomics Platform"/>
            <consortium name="The Broad Institute Genome Sequencing Center for Infectious Disease"/>
            <person name="Wu L."/>
            <person name="Ma J."/>
        </authorList>
    </citation>
    <scope>NUCLEOTIDE SEQUENCE [LARGE SCALE GENOMIC DNA]</scope>
    <source>
        <strain evidence="3 4">JCM 7356</strain>
    </source>
</reference>
<dbReference type="Gene3D" id="3.20.20.80">
    <property type="entry name" value="Glycosidases"/>
    <property type="match status" value="1"/>
</dbReference>
<dbReference type="Proteomes" id="UP001500305">
    <property type="component" value="Unassembled WGS sequence"/>
</dbReference>
<keyword evidence="4" id="KW-1185">Reference proteome</keyword>
<evidence type="ECO:0000313" key="3">
    <source>
        <dbReference type="EMBL" id="GAA2272207.1"/>
    </source>
</evidence>
<dbReference type="SUPFAM" id="SSF51445">
    <property type="entry name" value="(Trans)glycosidases"/>
    <property type="match status" value="1"/>
</dbReference>
<evidence type="ECO:0000313" key="4">
    <source>
        <dbReference type="Proteomes" id="UP001500305"/>
    </source>
</evidence>
<sequence>MTNPTPNPAAGRPANRPASAWLADAVLYQIYPQTFADSDGDGIGDLAGITEHLDHLAWLGVDTVWLTPCFTSPFRDAGYDVSDYFSVAPRYGTEEDLAALVDAAGRRGIRILLDLVPGHTSDRHPWFLASADDPTDQRYIWADRQTGRFVPSPGKRPGFYLPNFFDFQPALNYGYARGHGEEPWRQPVDAEGPRQNRAALREIMDHWLRAGVAGFRADMAYSLVKDDPDRAETAKLWRELRARLERSHPGAVLISEWGRPELALPAGFHADFFLHFAGRAVTSLWDNGEGMASASWESGPCYFDPQGRGSMAEFVAAWRATGTAVEPGSGAPGAGHVILPTANHDYNRLATGSRTPEQLRAAFAFLLTWPTLPAIYYGDEIGMRFVPGLPDKEGSLLEPTNNRAGSRTPMQWDDTANAGFSTAPADRLYQPLDPDPGRPNVAAQVADPDSVLHLVRRMIALRRSTPALGSHGDVEVLHTGYPFVHLRGGTHLVVVNPRREPAYFAHPGLEGARALEVRGVIATADGVSAEGFGYGIFELSGPAGR</sequence>
<protein>
    <submittedName>
        <fullName evidence="3">Alpha-amylase family glycosyl hydrolase</fullName>
    </submittedName>
</protein>
<organism evidence="3 4">
    <name type="scientific">Kitasatospora cystarginea</name>
    <dbReference type="NCBI Taxonomy" id="58350"/>
    <lineage>
        <taxon>Bacteria</taxon>
        <taxon>Bacillati</taxon>
        <taxon>Actinomycetota</taxon>
        <taxon>Actinomycetes</taxon>
        <taxon>Kitasatosporales</taxon>
        <taxon>Streptomycetaceae</taxon>
        <taxon>Kitasatospora</taxon>
    </lineage>
</organism>
<dbReference type="GO" id="GO:0016787">
    <property type="term" value="F:hydrolase activity"/>
    <property type="evidence" value="ECO:0007669"/>
    <property type="project" value="UniProtKB-KW"/>
</dbReference>
<dbReference type="Gene3D" id="3.90.400.10">
    <property type="entry name" value="Oligo-1,6-glucosidase, Domain 2"/>
    <property type="match status" value="1"/>
</dbReference>
<comment type="caution">
    <text evidence="3">The sequence shown here is derived from an EMBL/GenBank/DDBJ whole genome shotgun (WGS) entry which is preliminary data.</text>
</comment>
<dbReference type="EMBL" id="BAAATR010000044">
    <property type="protein sequence ID" value="GAA2272207.1"/>
    <property type="molecule type" value="Genomic_DNA"/>
</dbReference>
<evidence type="ECO:0000256" key="1">
    <source>
        <dbReference type="ARBA" id="ARBA00008061"/>
    </source>
</evidence>
<keyword evidence="3" id="KW-0378">Hydrolase</keyword>
<dbReference type="InterPro" id="IPR017853">
    <property type="entry name" value="GH"/>
</dbReference>
<dbReference type="PANTHER" id="PTHR10357:SF179">
    <property type="entry name" value="NEUTRAL AND BASIC AMINO ACID TRANSPORT PROTEIN RBAT"/>
    <property type="match status" value="1"/>
</dbReference>
<dbReference type="InterPro" id="IPR006047">
    <property type="entry name" value="GH13_cat_dom"/>
</dbReference>
<dbReference type="InterPro" id="IPR045857">
    <property type="entry name" value="O16G_dom_2"/>
</dbReference>
<gene>
    <name evidence="3" type="ORF">GCM10010430_67750</name>
</gene>
<dbReference type="RefSeq" id="WP_344640392.1">
    <property type="nucleotide sequence ID" value="NZ_BAAATR010000044.1"/>
</dbReference>
<dbReference type="Pfam" id="PF00128">
    <property type="entry name" value="Alpha-amylase"/>
    <property type="match status" value="2"/>
</dbReference>
<dbReference type="PANTHER" id="PTHR10357">
    <property type="entry name" value="ALPHA-AMYLASE FAMILY MEMBER"/>
    <property type="match status" value="1"/>
</dbReference>
<name>A0ABN3EUQ2_9ACTN</name>
<dbReference type="SMART" id="SM00642">
    <property type="entry name" value="Aamy"/>
    <property type="match status" value="1"/>
</dbReference>